<dbReference type="InterPro" id="IPR002755">
    <property type="entry name" value="DNA_primase_S"/>
</dbReference>
<evidence type="ECO:0000256" key="10">
    <source>
        <dbReference type="SAM" id="MobiDB-lite"/>
    </source>
</evidence>
<name>A0A7S4AHI9_9STRA</name>
<dbReference type="Pfam" id="PF01896">
    <property type="entry name" value="DNA_primase_S"/>
    <property type="match status" value="1"/>
</dbReference>
<dbReference type="Gene3D" id="3.90.920.10">
    <property type="entry name" value="DNA primase, PRIM domain"/>
    <property type="match status" value="1"/>
</dbReference>
<feature type="compositionally biased region" description="Basic and acidic residues" evidence="10">
    <location>
        <begin position="553"/>
        <end position="562"/>
    </location>
</feature>
<dbReference type="NCBIfam" id="TIGR00335">
    <property type="entry name" value="primase_sml"/>
    <property type="match status" value="1"/>
</dbReference>
<dbReference type="GO" id="GO:0005658">
    <property type="term" value="C:alpha DNA polymerase:primase complex"/>
    <property type="evidence" value="ECO:0007669"/>
    <property type="project" value="UniProtKB-ARBA"/>
</dbReference>
<protein>
    <recommendedName>
        <fullName evidence="9">DNA primase</fullName>
        <ecNumber evidence="9">2.7.7.-</ecNumber>
    </recommendedName>
</protein>
<evidence type="ECO:0000256" key="3">
    <source>
        <dbReference type="ARBA" id="ARBA00022515"/>
    </source>
</evidence>
<evidence type="ECO:0000313" key="11">
    <source>
        <dbReference type="EMBL" id="CAE0715904.1"/>
    </source>
</evidence>
<dbReference type="EC" id="2.7.7.-" evidence="9"/>
<evidence type="ECO:0000256" key="2">
    <source>
        <dbReference type="ARBA" id="ARBA00022478"/>
    </source>
</evidence>
<dbReference type="GO" id="GO:0003899">
    <property type="term" value="F:DNA-directed RNA polymerase activity"/>
    <property type="evidence" value="ECO:0007669"/>
    <property type="project" value="InterPro"/>
</dbReference>
<sequence>MTAASPVAIEDTGMITENIDDDKYMTDADGKIDVPDDSDSPTTSTTDVNLRATTICPVTPSKKRREEDVVFSPELLKMYYARLFPYSLLCKWLSYDPSFDTNSSSNGNGNAKNNTNTNKNNKKKVFSRREFSFTLEPVPGEEIYIRYQSFSDLEGLKSAINRRQPRKIDIGAVFSHPPKDKAAYAGGSSSKNTGFRPVQRELVFDIDLTDYDDVRRCGCSGAQICRTCWTFMAAALKVLDQGLREDFGFEHIAWFYSGRRGIHAWVCDDEARNLSDEARSAVANYFEISLNKKNSKGLLDSSNSSGSIHPMLTRSYDVLEPYFCRYVLPSKQDDDHNHDHDYGDSEHSAIGGHGLLATRDAWEDLVLDSLPFKARETVGKNLKKKWSNPRETENPTPVQKWQTLLQHLRVKFDFPSSWPSPSSVVAKDGGETSSKKIKRSKKNFSTSSLDEETLKVYMWPMELVFKYTYPRLDINVSKMQNHLLKSPFCVHPKTGRVCVPIDPNDMDTHSGGGFDPFSVPTLAELARELDEYHKDENESKNDDDDDAGWNGEGENKPKKKNLEYDWQKTSLKGYFDVFEKKFLEPLEKVWRREERDLAEQQAAVRGEF</sequence>
<evidence type="ECO:0000256" key="5">
    <source>
        <dbReference type="ARBA" id="ARBA00022695"/>
    </source>
</evidence>
<keyword evidence="2 9" id="KW-0240">DNA-directed RNA polymerase</keyword>
<dbReference type="GO" id="GO:0046872">
    <property type="term" value="F:metal ion binding"/>
    <property type="evidence" value="ECO:0007669"/>
    <property type="project" value="UniProtKB-KW"/>
</dbReference>
<evidence type="ECO:0000256" key="8">
    <source>
        <dbReference type="ARBA" id="ARBA00023163"/>
    </source>
</evidence>
<evidence type="ECO:0000256" key="1">
    <source>
        <dbReference type="ARBA" id="ARBA00009762"/>
    </source>
</evidence>
<keyword evidence="8" id="KW-0804">Transcription</keyword>
<feature type="region of interest" description="Disordered" evidence="10">
    <location>
        <begin position="27"/>
        <end position="46"/>
    </location>
</feature>
<keyword evidence="7" id="KW-0479">Metal-binding</keyword>
<organism evidence="11">
    <name type="scientific">Pseudo-nitzschia australis</name>
    <dbReference type="NCBI Taxonomy" id="44445"/>
    <lineage>
        <taxon>Eukaryota</taxon>
        <taxon>Sar</taxon>
        <taxon>Stramenopiles</taxon>
        <taxon>Ochrophyta</taxon>
        <taxon>Bacillariophyta</taxon>
        <taxon>Bacillariophyceae</taxon>
        <taxon>Bacillariophycidae</taxon>
        <taxon>Bacillariales</taxon>
        <taxon>Bacillariaceae</taxon>
        <taxon>Pseudo-nitzschia</taxon>
    </lineage>
</organism>
<dbReference type="CDD" id="cd04860">
    <property type="entry name" value="AE_Prim_S"/>
    <property type="match status" value="1"/>
</dbReference>
<dbReference type="SUPFAM" id="SSF56747">
    <property type="entry name" value="Prim-pol domain"/>
    <property type="match status" value="1"/>
</dbReference>
<dbReference type="InterPro" id="IPR014052">
    <property type="entry name" value="DNA_primase_ssu_euk/arc"/>
</dbReference>
<feature type="region of interest" description="Disordered" evidence="10">
    <location>
        <begin position="532"/>
        <end position="562"/>
    </location>
</feature>
<evidence type="ECO:0000256" key="6">
    <source>
        <dbReference type="ARBA" id="ARBA00022705"/>
    </source>
</evidence>
<keyword evidence="3 9" id="KW-0639">Primosome</keyword>
<feature type="compositionally biased region" description="Low complexity" evidence="10">
    <location>
        <begin position="101"/>
        <end position="119"/>
    </location>
</feature>
<dbReference type="EMBL" id="HBIX01011504">
    <property type="protein sequence ID" value="CAE0715904.1"/>
    <property type="molecule type" value="Transcribed_RNA"/>
</dbReference>
<keyword evidence="5" id="KW-0548">Nucleotidyltransferase</keyword>
<feature type="region of interest" description="Disordered" evidence="10">
    <location>
        <begin position="421"/>
        <end position="443"/>
    </location>
</feature>
<dbReference type="GO" id="GO:0006269">
    <property type="term" value="P:DNA replication, synthesis of primer"/>
    <property type="evidence" value="ECO:0007669"/>
    <property type="project" value="UniProtKB-KW"/>
</dbReference>
<evidence type="ECO:0000256" key="9">
    <source>
        <dbReference type="RuleBase" id="RU003514"/>
    </source>
</evidence>
<dbReference type="PANTHER" id="PTHR10536">
    <property type="entry name" value="DNA PRIMASE SMALL SUBUNIT"/>
    <property type="match status" value="1"/>
</dbReference>
<keyword evidence="6 9" id="KW-0235">DNA replication</keyword>
<feature type="region of interest" description="Disordered" evidence="10">
    <location>
        <begin position="101"/>
        <end position="123"/>
    </location>
</feature>
<evidence type="ECO:0000256" key="4">
    <source>
        <dbReference type="ARBA" id="ARBA00022679"/>
    </source>
</evidence>
<comment type="similarity">
    <text evidence="1 9">Belongs to the eukaryotic-type primase small subunit family.</text>
</comment>
<dbReference type="AlphaFoldDB" id="A0A7S4AHI9"/>
<reference evidence="11" key="1">
    <citation type="submission" date="2021-01" db="EMBL/GenBank/DDBJ databases">
        <authorList>
            <person name="Corre E."/>
            <person name="Pelletier E."/>
            <person name="Niang G."/>
            <person name="Scheremetjew M."/>
            <person name="Finn R."/>
            <person name="Kale V."/>
            <person name="Holt S."/>
            <person name="Cochrane G."/>
            <person name="Meng A."/>
            <person name="Brown T."/>
            <person name="Cohen L."/>
        </authorList>
    </citation>
    <scope>NUCLEOTIDE SEQUENCE</scope>
    <source>
        <strain evidence="11">10249 10 AB</strain>
    </source>
</reference>
<accession>A0A7S4AHI9</accession>
<keyword evidence="4 9" id="KW-0808">Transferase</keyword>
<evidence type="ECO:0000256" key="7">
    <source>
        <dbReference type="ARBA" id="ARBA00022723"/>
    </source>
</evidence>
<proteinExistence type="inferred from homology"/>
<gene>
    <name evidence="11" type="ORF">PAUS00366_LOCUS8656</name>
</gene>